<sequence>MRPILPASLLALSLGACAHAPANNPAPVAKAPTTQEVIDASTPRDWRSLDPEHTVYLQLPAGMVVIELAPAFAPEHVANIRALVQGRYFDGLSINRSQDNFVVQWGDPAGDELPLRRPLGEARATLPAEFSRPADGLDFTALPDRDGWAPQVGFVDGFAAARDPDAGKAWLAHCYGTVGAGRAMAPDSSNGSELYVVTGQSPRQLDLNITTVGRVVVGMEHLSTLVRGKGPLGFYTDPARRTPILAMRLASEMPEDQRAKIEVMRTDTATWDAYVESRRNRRDDWYVHPAGHVDVCNLAVPVRPVPADTPED</sequence>
<dbReference type="GO" id="GO:0003755">
    <property type="term" value="F:peptidyl-prolyl cis-trans isomerase activity"/>
    <property type="evidence" value="ECO:0007669"/>
    <property type="project" value="UniProtKB-KW"/>
</dbReference>
<dbReference type="PATRIC" id="fig|1121014.3.peg.1506"/>
<gene>
    <name evidence="6" type="ORF">N788_04195</name>
</gene>
<evidence type="ECO:0000259" key="5">
    <source>
        <dbReference type="PROSITE" id="PS50072"/>
    </source>
</evidence>
<feature type="chain" id="PRO_5001826323" description="peptidylprolyl isomerase" evidence="4">
    <location>
        <begin position="19"/>
        <end position="312"/>
    </location>
</feature>
<feature type="signal peptide" evidence="4">
    <location>
        <begin position="1"/>
        <end position="18"/>
    </location>
</feature>
<dbReference type="EC" id="5.2.1.8" evidence="1"/>
<dbReference type="RefSeq" id="WP_034223142.1">
    <property type="nucleotide sequence ID" value="NZ_AVCJ01000012.1"/>
</dbReference>
<dbReference type="STRING" id="1121014.N788_04195"/>
<evidence type="ECO:0000256" key="1">
    <source>
        <dbReference type="ARBA" id="ARBA00013194"/>
    </source>
</evidence>
<dbReference type="InterPro" id="IPR002130">
    <property type="entry name" value="Cyclophilin-type_PPIase_dom"/>
</dbReference>
<evidence type="ECO:0000313" key="6">
    <source>
        <dbReference type="EMBL" id="KFL36823.1"/>
    </source>
</evidence>
<comment type="caution">
    <text evidence="6">The sequence shown here is derived from an EMBL/GenBank/DDBJ whole genome shotgun (WGS) entry which is preliminary data.</text>
</comment>
<accession>A0A087MIX0</accession>
<dbReference type="PROSITE" id="PS51257">
    <property type="entry name" value="PROKAR_LIPOPROTEIN"/>
    <property type="match status" value="1"/>
</dbReference>
<dbReference type="InterPro" id="IPR029000">
    <property type="entry name" value="Cyclophilin-like_dom_sf"/>
</dbReference>
<keyword evidence="7" id="KW-1185">Reference proteome</keyword>
<evidence type="ECO:0000256" key="3">
    <source>
        <dbReference type="ARBA" id="ARBA00023235"/>
    </source>
</evidence>
<protein>
    <recommendedName>
        <fullName evidence="1">peptidylprolyl isomerase</fullName>
        <ecNumber evidence="1">5.2.1.8</ecNumber>
    </recommendedName>
</protein>
<dbReference type="OrthoDB" id="9807797at2"/>
<dbReference type="InterPro" id="IPR044665">
    <property type="entry name" value="E_coli_cyclophilin_A-like"/>
</dbReference>
<dbReference type="AlphaFoldDB" id="A0A087MIX0"/>
<dbReference type="SUPFAM" id="SSF50891">
    <property type="entry name" value="Cyclophilin-like"/>
    <property type="match status" value="1"/>
</dbReference>
<keyword evidence="3" id="KW-0413">Isomerase</keyword>
<reference evidence="6 7" key="2">
    <citation type="journal article" date="2015" name="Stand. Genomic Sci.">
        <title>High quality draft genomic sequence of Arenimonas donghaensis DSM 18148(T).</title>
        <authorList>
            <person name="Chen F."/>
            <person name="Wang H."/>
            <person name="Cao Y."/>
            <person name="Li X."/>
            <person name="Wang G."/>
        </authorList>
    </citation>
    <scope>NUCLEOTIDE SEQUENCE [LARGE SCALE GENOMIC DNA]</scope>
    <source>
        <strain evidence="6 7">HO3-R19</strain>
    </source>
</reference>
<dbReference type="PANTHER" id="PTHR43246">
    <property type="entry name" value="PEPTIDYL-PROLYL CIS-TRANS ISOMERASE CYP38, CHLOROPLASTIC"/>
    <property type="match status" value="1"/>
</dbReference>
<feature type="domain" description="PPIase cyclophilin-type" evidence="5">
    <location>
        <begin position="60"/>
        <end position="249"/>
    </location>
</feature>
<evidence type="ECO:0000256" key="4">
    <source>
        <dbReference type="SAM" id="SignalP"/>
    </source>
</evidence>
<dbReference type="Pfam" id="PF00160">
    <property type="entry name" value="Pro_isomerase"/>
    <property type="match status" value="1"/>
</dbReference>
<dbReference type="EMBL" id="AVCJ01000012">
    <property type="protein sequence ID" value="KFL36823.1"/>
    <property type="molecule type" value="Genomic_DNA"/>
</dbReference>
<organism evidence="6 7">
    <name type="scientific">Arenimonas donghaensis DSM 18148 = HO3-R19</name>
    <dbReference type="NCBI Taxonomy" id="1121014"/>
    <lineage>
        <taxon>Bacteria</taxon>
        <taxon>Pseudomonadati</taxon>
        <taxon>Pseudomonadota</taxon>
        <taxon>Gammaproteobacteria</taxon>
        <taxon>Lysobacterales</taxon>
        <taxon>Lysobacteraceae</taxon>
        <taxon>Arenimonas</taxon>
    </lineage>
</organism>
<proteinExistence type="predicted"/>
<keyword evidence="4" id="KW-0732">Signal</keyword>
<reference evidence="7" key="1">
    <citation type="submission" date="2013-08" db="EMBL/GenBank/DDBJ databases">
        <title>Genome sequencing of Arenimonas donghaensis.</title>
        <authorList>
            <person name="Chen F."/>
            <person name="Wang G."/>
        </authorList>
    </citation>
    <scope>NUCLEOTIDE SEQUENCE [LARGE SCALE GENOMIC DNA]</scope>
    <source>
        <strain evidence="7">HO3-R19</strain>
    </source>
</reference>
<dbReference type="Proteomes" id="UP000029085">
    <property type="component" value="Unassembled WGS sequence"/>
</dbReference>
<name>A0A087MIX0_9GAMM</name>
<dbReference type="PROSITE" id="PS50072">
    <property type="entry name" value="CSA_PPIASE_2"/>
    <property type="match status" value="1"/>
</dbReference>
<keyword evidence="2" id="KW-0697">Rotamase</keyword>
<dbReference type="Gene3D" id="2.40.100.10">
    <property type="entry name" value="Cyclophilin-like"/>
    <property type="match status" value="1"/>
</dbReference>
<evidence type="ECO:0000256" key="2">
    <source>
        <dbReference type="ARBA" id="ARBA00023110"/>
    </source>
</evidence>
<evidence type="ECO:0000313" key="7">
    <source>
        <dbReference type="Proteomes" id="UP000029085"/>
    </source>
</evidence>